<keyword evidence="2" id="KW-1185">Reference proteome</keyword>
<accession>A0AC61S6B5</accession>
<reference evidence="1" key="1">
    <citation type="submission" date="2019-04" db="EMBL/GenBank/DDBJ databases">
        <title>Microbes associate with the intestines of laboratory mice.</title>
        <authorList>
            <person name="Navarre W."/>
            <person name="Wong E."/>
            <person name="Huang K.C."/>
            <person name="Tropini C."/>
            <person name="Ng K."/>
            <person name="Yu B."/>
        </authorList>
    </citation>
    <scope>NUCLEOTIDE SEQUENCE</scope>
    <source>
        <strain evidence="1">NM86_A22</strain>
    </source>
</reference>
<organism evidence="1 2">
    <name type="scientific">Muribaculum caecicola</name>
    <dbReference type="NCBI Taxonomy" id="3038144"/>
    <lineage>
        <taxon>Bacteria</taxon>
        <taxon>Pseudomonadati</taxon>
        <taxon>Bacteroidota</taxon>
        <taxon>Bacteroidia</taxon>
        <taxon>Bacteroidales</taxon>
        <taxon>Muribaculaceae</taxon>
        <taxon>Muribaculum</taxon>
    </lineage>
</organism>
<sequence>MKKLFVNIIIAATAFTGMGLSSCADDLDMTPDGRMDLDAVFSNLDNVKYYLSQAWMYIPNHDFGNYFFENYMIDMADEGWSVDDGQAIIINDIYKGNVTSQKHRFEWDDRSMGRWDGNYWVRYWEQIRILNQFLERIETATCESEAEKRQLKAEAHVLRAFYYLQLVKLYGDLPIIKDVKGVNSSYAGMVREPAWKVLQFVVEDCEAAMEIEELPWRITDLSNKNRMTKGIACAIISQASLFAASPLYCHEENLWAYAAEKNKYAYENLVDPNKGGHKLYTQLKDPKAYNSAYQEYFATTSYAGNVADDDETIWGSSNKYRAEGLYVVNGIPLINGIFKAGICPTQNLVDAYDMLATGKPIYHLEKPYKVIDEATGEFDPTQPNIDPASGYDENKPYEGRDPRFYANTAYNGAKINTGVLNKTVETYNNTNPEYGGTSTGKKGNCFVDKIARNNTRTGYYNRKYHQFKENNSTRYDGGNWKFFRLGEVILNYAETLVETNDLIKAMEMVNKIRNRAGFSTAVDIKPTTQDYGRLVVRHERQVELCFEEHRYYDSRRWGKHGENIWEEKYKTGMWITTDASGKNPKYHRFVINTYNLPDGASQACYEAKYRLVPIPLKEQQNLEQQTGTTGWQNWGW</sequence>
<evidence type="ECO:0000313" key="1">
    <source>
        <dbReference type="EMBL" id="THG53142.1"/>
    </source>
</evidence>
<name>A0AC61S6B5_9BACT</name>
<gene>
    <name evidence="1" type="ORF">E5990_04475</name>
</gene>
<comment type="caution">
    <text evidence="1">The sequence shown here is derived from an EMBL/GenBank/DDBJ whole genome shotgun (WGS) entry which is preliminary data.</text>
</comment>
<dbReference type="EMBL" id="SSTG01000036">
    <property type="protein sequence ID" value="THG53142.1"/>
    <property type="molecule type" value="Genomic_DNA"/>
</dbReference>
<proteinExistence type="predicted"/>
<evidence type="ECO:0000313" key="2">
    <source>
        <dbReference type="Proteomes" id="UP000305401"/>
    </source>
</evidence>
<protein>
    <submittedName>
        <fullName evidence="1">RagB/SusD family nutrient uptake outer membrane protein</fullName>
    </submittedName>
</protein>
<dbReference type="Proteomes" id="UP000305401">
    <property type="component" value="Unassembled WGS sequence"/>
</dbReference>